<dbReference type="Pfam" id="PF09557">
    <property type="entry name" value="DUF2382"/>
    <property type="match status" value="1"/>
</dbReference>
<evidence type="ECO:0000259" key="2">
    <source>
        <dbReference type="Pfam" id="PF09557"/>
    </source>
</evidence>
<feature type="domain" description="DUF2382" evidence="2">
    <location>
        <begin position="2"/>
        <end position="83"/>
    </location>
</feature>
<evidence type="ECO:0000313" key="4">
    <source>
        <dbReference type="Proteomes" id="UP001241758"/>
    </source>
</evidence>
<dbReference type="InterPro" id="IPR019060">
    <property type="entry name" value="DUF2382"/>
</dbReference>
<dbReference type="PANTHER" id="PTHR38463:SF1">
    <property type="entry name" value="STRESS RESPONSE PROTEIN YSNF"/>
    <property type="match status" value="1"/>
</dbReference>
<sequence>MTEQQQVSVPVTREEVRLEREPITSGNRDAAYTGPDLTESEHEVTLHAERPVLNTETVPVERVKLGKETVTEQQTVGGEVRKSASRPTCPVRTAAAPSAETEPHPTRRCPVLLEGGASVCPGTDGTRMAAHVAGAENASSYPRA</sequence>
<dbReference type="RefSeq" id="WP_282767462.1">
    <property type="nucleotide sequence ID" value="NZ_JASCTH010000067.1"/>
</dbReference>
<comment type="caution">
    <text evidence="3">The sequence shown here is derived from an EMBL/GenBank/DDBJ whole genome shotgun (WGS) entry which is preliminary data.</text>
</comment>
<evidence type="ECO:0000313" key="3">
    <source>
        <dbReference type="EMBL" id="MDI6105999.1"/>
    </source>
</evidence>
<feature type="region of interest" description="Disordered" evidence="1">
    <location>
        <begin position="1"/>
        <end position="51"/>
    </location>
</feature>
<organism evidence="3 4">
    <name type="scientific">Actinoplanes sandaracinus</name>
    <dbReference type="NCBI Taxonomy" id="3045177"/>
    <lineage>
        <taxon>Bacteria</taxon>
        <taxon>Bacillati</taxon>
        <taxon>Actinomycetota</taxon>
        <taxon>Actinomycetes</taxon>
        <taxon>Micromonosporales</taxon>
        <taxon>Micromonosporaceae</taxon>
        <taxon>Actinoplanes</taxon>
    </lineage>
</organism>
<feature type="compositionally biased region" description="Basic and acidic residues" evidence="1">
    <location>
        <begin position="39"/>
        <end position="50"/>
    </location>
</feature>
<dbReference type="EMBL" id="JASCTH010000067">
    <property type="protein sequence ID" value="MDI6105999.1"/>
    <property type="molecule type" value="Genomic_DNA"/>
</dbReference>
<keyword evidence="4" id="KW-1185">Reference proteome</keyword>
<reference evidence="3 4" key="1">
    <citation type="submission" date="2023-05" db="EMBL/GenBank/DDBJ databases">
        <title>Actinoplanes sp. NEAU-A12 genome sequencing.</title>
        <authorList>
            <person name="Wang Z.-S."/>
        </authorList>
    </citation>
    <scope>NUCLEOTIDE SEQUENCE [LARGE SCALE GENOMIC DNA]</scope>
    <source>
        <strain evidence="3 4">NEAU-A12</strain>
    </source>
</reference>
<dbReference type="Proteomes" id="UP001241758">
    <property type="component" value="Unassembled WGS sequence"/>
</dbReference>
<dbReference type="InterPro" id="IPR052967">
    <property type="entry name" value="Stress_Response_Assoc"/>
</dbReference>
<evidence type="ECO:0000256" key="1">
    <source>
        <dbReference type="SAM" id="MobiDB-lite"/>
    </source>
</evidence>
<proteinExistence type="predicted"/>
<protein>
    <submittedName>
        <fullName evidence="3">YsnF/AvaK domain-containing protein</fullName>
    </submittedName>
</protein>
<name>A0ABT6X1X6_9ACTN</name>
<accession>A0ABT6X1X6</accession>
<gene>
    <name evidence="3" type="ORF">QLQ12_46270</name>
</gene>
<dbReference type="PANTHER" id="PTHR38463">
    <property type="entry name" value="STRESS RESPONSE PROTEIN YSNF"/>
    <property type="match status" value="1"/>
</dbReference>
<feature type="compositionally biased region" description="Basic and acidic residues" evidence="1">
    <location>
        <begin position="12"/>
        <end position="22"/>
    </location>
</feature>
<feature type="region of interest" description="Disordered" evidence="1">
    <location>
        <begin position="75"/>
        <end position="110"/>
    </location>
</feature>